<keyword evidence="4" id="KW-1185">Reference proteome</keyword>
<dbReference type="CDD" id="cd07814">
    <property type="entry name" value="SRPBCC_CalC_Aha1-like"/>
    <property type="match status" value="1"/>
</dbReference>
<protein>
    <submittedName>
        <fullName evidence="3">SRPBCC domain-containing protein</fullName>
    </submittedName>
</protein>
<dbReference type="InterPro" id="IPR013538">
    <property type="entry name" value="ASHA1/2-like_C"/>
</dbReference>
<dbReference type="Proteomes" id="UP001361239">
    <property type="component" value="Unassembled WGS sequence"/>
</dbReference>
<gene>
    <name evidence="3" type="ORF">WG901_23360</name>
</gene>
<name>A0ABU8S2S7_9SPHN</name>
<dbReference type="EMBL" id="JBBHJZ010000010">
    <property type="protein sequence ID" value="MEJ5979610.1"/>
    <property type="molecule type" value="Genomic_DNA"/>
</dbReference>
<dbReference type="InterPro" id="IPR023393">
    <property type="entry name" value="START-like_dom_sf"/>
</dbReference>
<sequence length="152" mass="16786">MTSLTLVRRIAARPSIVFAALTEPDGIACWWGPDAGPVLLAETDVRVGGRFKVRFRMLDGSEHQSEGEYLEVDEPRRLVMSWCWTTGGEPEENGAVSRVEIDLKPIETGTELTFTHAMLANEASRASHEEGWTGALGKLVRHFASEETDDEA</sequence>
<comment type="similarity">
    <text evidence="1">Belongs to the AHA1 family.</text>
</comment>
<comment type="caution">
    <text evidence="3">The sequence shown here is derived from an EMBL/GenBank/DDBJ whole genome shotgun (WGS) entry which is preliminary data.</text>
</comment>
<proteinExistence type="inferred from homology"/>
<reference evidence="3 4" key="1">
    <citation type="submission" date="2024-03" db="EMBL/GenBank/DDBJ databases">
        <authorList>
            <person name="Jo J.-H."/>
        </authorList>
    </citation>
    <scope>NUCLEOTIDE SEQUENCE [LARGE SCALE GENOMIC DNA]</scope>
    <source>
        <strain evidence="3 4">PS1R-30</strain>
    </source>
</reference>
<dbReference type="Pfam" id="PF08327">
    <property type="entry name" value="AHSA1"/>
    <property type="match status" value="1"/>
</dbReference>
<organism evidence="3 4">
    <name type="scientific">Novosphingobium anseongense</name>
    <dbReference type="NCBI Taxonomy" id="3133436"/>
    <lineage>
        <taxon>Bacteria</taxon>
        <taxon>Pseudomonadati</taxon>
        <taxon>Pseudomonadota</taxon>
        <taxon>Alphaproteobacteria</taxon>
        <taxon>Sphingomonadales</taxon>
        <taxon>Sphingomonadaceae</taxon>
        <taxon>Novosphingobium</taxon>
    </lineage>
</organism>
<accession>A0ABU8S2S7</accession>
<feature type="domain" description="Activator of Hsp90 ATPase homologue 1/2-like C-terminal" evidence="2">
    <location>
        <begin position="12"/>
        <end position="143"/>
    </location>
</feature>
<evidence type="ECO:0000313" key="3">
    <source>
        <dbReference type="EMBL" id="MEJ5979610.1"/>
    </source>
</evidence>
<dbReference type="RefSeq" id="WP_339589548.1">
    <property type="nucleotide sequence ID" value="NZ_JBBHJZ010000010.1"/>
</dbReference>
<evidence type="ECO:0000256" key="1">
    <source>
        <dbReference type="ARBA" id="ARBA00006817"/>
    </source>
</evidence>
<dbReference type="Gene3D" id="3.30.530.20">
    <property type="match status" value="1"/>
</dbReference>
<evidence type="ECO:0000259" key="2">
    <source>
        <dbReference type="Pfam" id="PF08327"/>
    </source>
</evidence>
<dbReference type="SUPFAM" id="SSF55961">
    <property type="entry name" value="Bet v1-like"/>
    <property type="match status" value="1"/>
</dbReference>
<evidence type="ECO:0000313" key="4">
    <source>
        <dbReference type="Proteomes" id="UP001361239"/>
    </source>
</evidence>